<evidence type="ECO:0000256" key="8">
    <source>
        <dbReference type="ARBA" id="ARBA00042300"/>
    </source>
</evidence>
<evidence type="ECO:0000256" key="9">
    <source>
        <dbReference type="ARBA" id="ARBA00043670"/>
    </source>
</evidence>
<protein>
    <recommendedName>
        <fullName evidence="14">Phytase A</fullName>
    </recommendedName>
    <alternativeName>
        <fullName evidence="15">Histidine acid phosphatase phyA</fullName>
    </alternativeName>
    <alternativeName>
        <fullName evidence="8">Myo-inositol hexakisphosphate phosphohydrolase A</fullName>
    </alternativeName>
    <alternativeName>
        <fullName evidence="7">Myo-inositol-hexaphosphate 3-phosphohydrolase A</fullName>
    </alternativeName>
</protein>
<dbReference type="Gene3D" id="3.40.50.1240">
    <property type="entry name" value="Phosphoglycerate mutase-like"/>
    <property type="match status" value="1"/>
</dbReference>
<comment type="catalytic activity">
    <reaction evidence="10">
        <text>1D-myo-inositol 1,2-bisphosphate + H2O = 1D-myo-inositol 2-phosphate + phosphate</text>
        <dbReference type="Rhea" id="RHEA:77135"/>
        <dbReference type="ChEBI" id="CHEBI:15377"/>
        <dbReference type="ChEBI" id="CHEBI:43474"/>
        <dbReference type="ChEBI" id="CHEBI:84142"/>
        <dbReference type="ChEBI" id="CHEBI:195539"/>
    </reaction>
    <physiologicalReaction direction="left-to-right" evidence="10">
        <dbReference type="Rhea" id="RHEA:77136"/>
    </physiologicalReaction>
</comment>
<evidence type="ECO:0000256" key="4">
    <source>
        <dbReference type="ARBA" id="ARBA00022801"/>
    </source>
</evidence>
<dbReference type="PROSITE" id="PS00616">
    <property type="entry name" value="HIS_ACID_PHOSPHAT_1"/>
    <property type="match status" value="1"/>
</dbReference>
<dbReference type="PANTHER" id="PTHR20963:SF24">
    <property type="entry name" value="3-PHYTASE B"/>
    <property type="match status" value="1"/>
</dbReference>
<evidence type="ECO:0000256" key="6">
    <source>
        <dbReference type="ARBA" id="ARBA00023180"/>
    </source>
</evidence>
<comment type="catalytic activity">
    <reaction evidence="9">
        <text>1D-myo-inositol 1,2,5,6-tetrakisphosphate + H2O = 1D-myo-inositol 1,2,6-trisphosphate + phosphate</text>
        <dbReference type="Rhea" id="RHEA:77119"/>
        <dbReference type="ChEBI" id="CHEBI:15377"/>
        <dbReference type="ChEBI" id="CHEBI:43474"/>
        <dbReference type="ChEBI" id="CHEBI:195535"/>
        <dbReference type="ChEBI" id="CHEBI:195537"/>
    </reaction>
    <physiologicalReaction direction="left-to-right" evidence="9">
        <dbReference type="Rhea" id="RHEA:77120"/>
    </physiologicalReaction>
</comment>
<evidence type="ECO:0000256" key="14">
    <source>
        <dbReference type="ARBA" id="ARBA00044106"/>
    </source>
</evidence>
<name>A0ABQ8K9C5_9APHY</name>
<dbReference type="SUPFAM" id="SSF53254">
    <property type="entry name" value="Phosphoglycerate mutase-like"/>
    <property type="match status" value="1"/>
</dbReference>
<evidence type="ECO:0000256" key="15">
    <source>
        <dbReference type="ARBA" id="ARBA00044262"/>
    </source>
</evidence>
<accession>A0ABQ8K9C5</accession>
<evidence type="ECO:0000256" key="13">
    <source>
        <dbReference type="ARBA" id="ARBA00043788"/>
    </source>
</evidence>
<comment type="subcellular location">
    <subcellularLocation>
        <location evidence="1">Secreted</location>
    </subcellularLocation>
</comment>
<dbReference type="CDD" id="cd07061">
    <property type="entry name" value="HP_HAP_like"/>
    <property type="match status" value="1"/>
</dbReference>
<evidence type="ECO:0000256" key="10">
    <source>
        <dbReference type="ARBA" id="ARBA00043675"/>
    </source>
</evidence>
<evidence type="ECO:0000256" key="5">
    <source>
        <dbReference type="ARBA" id="ARBA00023157"/>
    </source>
</evidence>
<organism evidence="16 17">
    <name type="scientific">Rhodofomes roseus</name>
    <dbReference type="NCBI Taxonomy" id="34475"/>
    <lineage>
        <taxon>Eukaryota</taxon>
        <taxon>Fungi</taxon>
        <taxon>Dikarya</taxon>
        <taxon>Basidiomycota</taxon>
        <taxon>Agaricomycotina</taxon>
        <taxon>Agaricomycetes</taxon>
        <taxon>Polyporales</taxon>
        <taxon>Rhodofomes</taxon>
    </lineage>
</organism>
<evidence type="ECO:0000256" key="1">
    <source>
        <dbReference type="ARBA" id="ARBA00004613"/>
    </source>
</evidence>
<dbReference type="InterPro" id="IPR033379">
    <property type="entry name" value="Acid_Pase_AS"/>
</dbReference>
<dbReference type="InterPro" id="IPR029033">
    <property type="entry name" value="His_PPase_superfam"/>
</dbReference>
<dbReference type="InterPro" id="IPR016274">
    <property type="entry name" value="Histidine_acid_Pase_euk"/>
</dbReference>
<evidence type="ECO:0000256" key="3">
    <source>
        <dbReference type="ARBA" id="ARBA00022525"/>
    </source>
</evidence>
<dbReference type="Proteomes" id="UP000814176">
    <property type="component" value="Unassembled WGS sequence"/>
</dbReference>
<evidence type="ECO:0000256" key="12">
    <source>
        <dbReference type="ARBA" id="ARBA00043748"/>
    </source>
</evidence>
<reference evidence="16 17" key="1">
    <citation type="journal article" date="2021" name="Environ. Microbiol.">
        <title>Gene family expansions and transcriptome signatures uncover fungal adaptations to wood decay.</title>
        <authorList>
            <person name="Hage H."/>
            <person name="Miyauchi S."/>
            <person name="Viragh M."/>
            <person name="Drula E."/>
            <person name="Min B."/>
            <person name="Chaduli D."/>
            <person name="Navarro D."/>
            <person name="Favel A."/>
            <person name="Norest M."/>
            <person name="Lesage-Meessen L."/>
            <person name="Balint B."/>
            <person name="Merenyi Z."/>
            <person name="de Eugenio L."/>
            <person name="Morin E."/>
            <person name="Martinez A.T."/>
            <person name="Baldrian P."/>
            <person name="Stursova M."/>
            <person name="Martinez M.J."/>
            <person name="Novotny C."/>
            <person name="Magnuson J.K."/>
            <person name="Spatafora J.W."/>
            <person name="Maurice S."/>
            <person name="Pangilinan J."/>
            <person name="Andreopoulos W."/>
            <person name="LaButti K."/>
            <person name="Hundley H."/>
            <person name="Na H."/>
            <person name="Kuo A."/>
            <person name="Barry K."/>
            <person name="Lipzen A."/>
            <person name="Henrissat B."/>
            <person name="Riley R."/>
            <person name="Ahrendt S."/>
            <person name="Nagy L.G."/>
            <person name="Grigoriev I.V."/>
            <person name="Martin F."/>
            <person name="Rosso M.N."/>
        </authorList>
    </citation>
    <scope>NUCLEOTIDE SEQUENCE [LARGE SCALE GENOMIC DNA]</scope>
    <source>
        <strain evidence="16 17">CIRM-BRFM 1785</strain>
    </source>
</reference>
<dbReference type="PANTHER" id="PTHR20963">
    <property type="entry name" value="MULTIPLE INOSITOL POLYPHOSPHATE PHOSPHATASE-RELATED"/>
    <property type="match status" value="1"/>
</dbReference>
<dbReference type="EMBL" id="JADCUA010000017">
    <property type="protein sequence ID" value="KAH9833863.1"/>
    <property type="molecule type" value="Genomic_DNA"/>
</dbReference>
<dbReference type="RefSeq" id="XP_047776579.1">
    <property type="nucleotide sequence ID" value="XM_047927749.1"/>
</dbReference>
<comment type="caution">
    <text evidence="16">The sequence shown here is derived from an EMBL/GenBank/DDBJ whole genome shotgun (WGS) entry which is preliminary data.</text>
</comment>
<comment type="subunit">
    <text evidence="2">Monomer.</text>
</comment>
<keyword evidence="4" id="KW-0378">Hydrolase</keyword>
<evidence type="ECO:0000256" key="2">
    <source>
        <dbReference type="ARBA" id="ARBA00011245"/>
    </source>
</evidence>
<evidence type="ECO:0000256" key="11">
    <source>
        <dbReference type="ARBA" id="ARBA00043721"/>
    </source>
</evidence>
<evidence type="ECO:0000313" key="16">
    <source>
        <dbReference type="EMBL" id="KAH9833863.1"/>
    </source>
</evidence>
<dbReference type="InterPro" id="IPR000560">
    <property type="entry name" value="His_Pase_clade-2"/>
</dbReference>
<gene>
    <name evidence="16" type="ORF">C8Q71DRAFT_860131</name>
</gene>
<evidence type="ECO:0000313" key="17">
    <source>
        <dbReference type="Proteomes" id="UP000814176"/>
    </source>
</evidence>
<comment type="catalytic activity">
    <reaction evidence="11">
        <text>1D-myo-inositol 1,2,6-trisphosphate + H2O = 1D-myo-inositol 1,2-bisphosphate + phosphate</text>
        <dbReference type="Rhea" id="RHEA:77131"/>
        <dbReference type="ChEBI" id="CHEBI:15377"/>
        <dbReference type="ChEBI" id="CHEBI:43474"/>
        <dbReference type="ChEBI" id="CHEBI:195537"/>
        <dbReference type="ChEBI" id="CHEBI:195539"/>
    </reaction>
    <physiologicalReaction direction="left-to-right" evidence="11">
        <dbReference type="Rhea" id="RHEA:77132"/>
    </physiologicalReaction>
</comment>
<dbReference type="PIRSF" id="PIRSF000894">
    <property type="entry name" value="Acid_phosphatase"/>
    <property type="match status" value="1"/>
</dbReference>
<comment type="catalytic activity">
    <reaction evidence="13">
        <text>1D-myo-inositol hexakisphosphate + H2O = 1D-myo-inositol 1,2,4,5,6-pentakisphosphate + phosphate</text>
        <dbReference type="Rhea" id="RHEA:16989"/>
        <dbReference type="ChEBI" id="CHEBI:15377"/>
        <dbReference type="ChEBI" id="CHEBI:43474"/>
        <dbReference type="ChEBI" id="CHEBI:57798"/>
        <dbReference type="ChEBI" id="CHEBI:58130"/>
        <dbReference type="EC" id="3.1.3.8"/>
    </reaction>
    <physiologicalReaction direction="left-to-right" evidence="13">
        <dbReference type="Rhea" id="RHEA:16990"/>
    </physiologicalReaction>
</comment>
<dbReference type="GeneID" id="72008481"/>
<proteinExistence type="predicted"/>
<keyword evidence="17" id="KW-1185">Reference proteome</keyword>
<comment type="catalytic activity">
    <reaction evidence="12">
        <text>1D-myo-inositol 1,2,4,5,6-pentakisphosphate + H2O = 1D-myo-inositol 1,2,5,6-tetrakisphosphate + phosphate</text>
        <dbReference type="Rhea" id="RHEA:77115"/>
        <dbReference type="ChEBI" id="CHEBI:15377"/>
        <dbReference type="ChEBI" id="CHEBI:43474"/>
        <dbReference type="ChEBI" id="CHEBI:57798"/>
        <dbReference type="ChEBI" id="CHEBI:195535"/>
    </reaction>
    <physiologicalReaction direction="left-to-right" evidence="12">
        <dbReference type="Rhea" id="RHEA:77116"/>
    </physiologicalReaction>
</comment>
<dbReference type="Pfam" id="PF00328">
    <property type="entry name" value="His_Phos_2"/>
    <property type="match status" value="1"/>
</dbReference>
<keyword evidence="3" id="KW-0964">Secreted</keyword>
<evidence type="ECO:0000256" key="7">
    <source>
        <dbReference type="ARBA" id="ARBA00041857"/>
    </source>
</evidence>
<keyword evidence="5" id="KW-1015">Disulfide bond</keyword>
<sequence>MSHLTASYRPHPQSTRPLIVSKMLVGTSLLALAALAHDVLALPSAAQSPSAIRIRKSTATNTTGVFGPDSTIWAEDTPYFPVADYVAPPSNCEIDQVNILERHGARYPKKSPTKKIKSALKKLQKVTITETSMQFISNFTYDLGEDDLTPYGALQSYDAGVEAYQRYTSLVEANGLPFVRASSSQRVVDSAGNWTAGFAAASNSVYTPVLSVIISEDGNDTLNDGSCAALSDSDSPGDQEAAWIDIYTVNITDYLNAGAPGAGLDNTDTQYLIELCPFVTVANSERSEWCDLFSSLDAFPGFEYYGDLDKYYGTGWGQGDLGPAQGIGYTNELLARLTNTAVNDSTSTDTTLDSNPATFPLNRTFYADFTHDDLLIAVYSAMGLFPTPALNYSSPDDQETSAWRVSEMTPFAARMVVERMSCSDESGSGDGEYVRVLVNQAVQPMPSCGSDDNDLCALDAFVESQAFARNSGYGIWNECSD</sequence>
<keyword evidence="6" id="KW-0325">Glycoprotein</keyword>